<name>A0AAD5G3W1_AMBAR</name>
<dbReference type="InterPro" id="IPR011257">
    <property type="entry name" value="DNA_glycosylase"/>
</dbReference>
<dbReference type="GO" id="GO:0003677">
    <property type="term" value="F:DNA binding"/>
    <property type="evidence" value="ECO:0007669"/>
    <property type="project" value="InterPro"/>
</dbReference>
<reference evidence="4" key="1">
    <citation type="submission" date="2022-06" db="EMBL/GenBank/DDBJ databases">
        <title>Uncovering the hologenomic basis of an extraordinary plant invasion.</title>
        <authorList>
            <person name="Bieker V.C."/>
            <person name="Martin M.D."/>
            <person name="Gilbert T."/>
            <person name="Hodgins K."/>
            <person name="Battlay P."/>
            <person name="Petersen B."/>
            <person name="Wilson J."/>
        </authorList>
    </citation>
    <scope>NUCLEOTIDE SEQUENCE</scope>
    <source>
        <strain evidence="4">AA19_3_7</strain>
        <tissue evidence="4">Leaf</tissue>
    </source>
</reference>
<evidence type="ECO:0000313" key="4">
    <source>
        <dbReference type="EMBL" id="KAI7726688.1"/>
    </source>
</evidence>
<dbReference type="Gene3D" id="1.10.340.30">
    <property type="entry name" value="Hypothetical protein, domain 2"/>
    <property type="match status" value="1"/>
</dbReference>
<keyword evidence="5" id="KW-1185">Reference proteome</keyword>
<accession>A0AAD5G3W1</accession>
<protein>
    <recommendedName>
        <fullName evidence="6">Methyl-CpG-binding domain protein 4-like protein</fullName>
    </recommendedName>
</protein>
<gene>
    <name evidence="4" type="ORF">M8C21_008488</name>
</gene>
<dbReference type="InterPro" id="IPR045138">
    <property type="entry name" value="MeCP2/MBD4"/>
</dbReference>
<dbReference type="GO" id="GO:0006281">
    <property type="term" value="P:DNA repair"/>
    <property type="evidence" value="ECO:0007669"/>
    <property type="project" value="InterPro"/>
</dbReference>
<evidence type="ECO:0000313" key="5">
    <source>
        <dbReference type="Proteomes" id="UP001206925"/>
    </source>
</evidence>
<evidence type="ECO:0000256" key="3">
    <source>
        <dbReference type="SAM" id="MobiDB-lite"/>
    </source>
</evidence>
<sequence>MNSTKTKKRLTYIIALPATNIIKPSFIFQIQDNNNNCKNTNHNNLPPTTPSKPDANNKVPINNNNKKIINVLDAADNPFSQFVFKGNSSTSYSHFKTTDVKLSSPNTLTEKQGPADHQISEKHNSVVTMKVKPKKKKKDKLIPQQTTCFSNPVTGSGDHENDNSAALKVSHYFSNPPIDFAHQEISAKENSFGIMKVKLKQESPICKKKKKDKLCAPKDAYFSHPVTDSRDQEISEKGNFVDEAVAMKVKAKKKKKDNSVGVKVSHYPVTCSGDQEISVKENSTGEDVASEEVARKKKKKDKLRARQESCFSNPVTGSGDQEIAEKGNFVDKAVASSGSHSIMKVKTEEEEAVCARQTAHFSHPVTDSGDQEISEKGKYIDEAVASSGSHATMKVKTEEVVVTCKRKKKDKHSARQKACFSNLVTGFGDQEASQRQKENSVDEVVTSNGSHATMKVKAKEEVVCKKKKKDKLSARQTVCVLDPVTGSGDEEISQKVNSVARGGGKKNSHNNVKDSTDASGGGEKNSHSTVKFVSPYFPRNANEEEGEVVVCKKKKKDILTARQKRDDAYKKKTLDNTWKPPRSHHNLIQEDHIHDPWRIVVICILLNMTQGVQVRGVISEFFSLCPDAKTAIEVPAEAIERLLTPLGLQKIKTERIQRFSQGYLWDDWTHITQLHGVGKYAADAYAIFVTGQWRRVIPADHMLNRYWEFLHQKFRIPIRWTN</sequence>
<proteinExistence type="predicted"/>
<dbReference type="PANTHER" id="PTHR15074:SF0">
    <property type="entry name" value="METHYL-CPG-BINDING DOMAIN PROTEIN 4-LIKE PROTEIN"/>
    <property type="match status" value="1"/>
</dbReference>
<dbReference type="Proteomes" id="UP001206925">
    <property type="component" value="Unassembled WGS sequence"/>
</dbReference>
<dbReference type="GO" id="GO:0005634">
    <property type="term" value="C:nucleus"/>
    <property type="evidence" value="ECO:0007669"/>
    <property type="project" value="UniProtKB-SubCell"/>
</dbReference>
<dbReference type="EMBL" id="JAMZMK010011604">
    <property type="protein sequence ID" value="KAI7726688.1"/>
    <property type="molecule type" value="Genomic_DNA"/>
</dbReference>
<evidence type="ECO:0000256" key="1">
    <source>
        <dbReference type="ARBA" id="ARBA00004123"/>
    </source>
</evidence>
<comment type="subcellular location">
    <subcellularLocation>
        <location evidence="1">Nucleus</location>
    </subcellularLocation>
</comment>
<keyword evidence="2" id="KW-0539">Nucleus</keyword>
<dbReference type="AlphaFoldDB" id="A0AAD5G3W1"/>
<evidence type="ECO:0008006" key="6">
    <source>
        <dbReference type="Google" id="ProtNLM"/>
    </source>
</evidence>
<feature type="region of interest" description="Disordered" evidence="3">
    <location>
        <begin position="39"/>
        <end position="60"/>
    </location>
</feature>
<evidence type="ECO:0000256" key="2">
    <source>
        <dbReference type="ARBA" id="ARBA00023242"/>
    </source>
</evidence>
<dbReference type="GO" id="GO:0003824">
    <property type="term" value="F:catalytic activity"/>
    <property type="evidence" value="ECO:0007669"/>
    <property type="project" value="InterPro"/>
</dbReference>
<organism evidence="4 5">
    <name type="scientific">Ambrosia artemisiifolia</name>
    <name type="common">Common ragweed</name>
    <dbReference type="NCBI Taxonomy" id="4212"/>
    <lineage>
        <taxon>Eukaryota</taxon>
        <taxon>Viridiplantae</taxon>
        <taxon>Streptophyta</taxon>
        <taxon>Embryophyta</taxon>
        <taxon>Tracheophyta</taxon>
        <taxon>Spermatophyta</taxon>
        <taxon>Magnoliopsida</taxon>
        <taxon>eudicotyledons</taxon>
        <taxon>Gunneridae</taxon>
        <taxon>Pentapetalae</taxon>
        <taxon>asterids</taxon>
        <taxon>campanulids</taxon>
        <taxon>Asterales</taxon>
        <taxon>Asteraceae</taxon>
        <taxon>Asteroideae</taxon>
        <taxon>Heliantheae alliance</taxon>
        <taxon>Heliantheae</taxon>
        <taxon>Ambrosia</taxon>
    </lineage>
</organism>
<dbReference type="PANTHER" id="PTHR15074">
    <property type="entry name" value="METHYL-CPG-BINDING PROTEIN"/>
    <property type="match status" value="1"/>
</dbReference>
<comment type="caution">
    <text evidence="4">The sequence shown here is derived from an EMBL/GenBank/DDBJ whole genome shotgun (WGS) entry which is preliminary data.</text>
</comment>
<dbReference type="FunFam" id="1.10.340.30:FF:000007">
    <property type="entry name" value="Methyl-CpG-binding domain protein 4"/>
    <property type="match status" value="1"/>
</dbReference>
<feature type="region of interest" description="Disordered" evidence="3">
    <location>
        <begin position="497"/>
        <end position="529"/>
    </location>
</feature>
<dbReference type="SUPFAM" id="SSF48150">
    <property type="entry name" value="DNA-glycosylase"/>
    <property type="match status" value="1"/>
</dbReference>